<gene>
    <name evidence="1" type="ORF">LCGC14_2851300</name>
</gene>
<reference evidence="1" key="1">
    <citation type="journal article" date="2015" name="Nature">
        <title>Complex archaea that bridge the gap between prokaryotes and eukaryotes.</title>
        <authorList>
            <person name="Spang A."/>
            <person name="Saw J.H."/>
            <person name="Jorgensen S.L."/>
            <person name="Zaremba-Niedzwiedzka K."/>
            <person name="Martijn J."/>
            <person name="Lind A.E."/>
            <person name="van Eijk R."/>
            <person name="Schleper C."/>
            <person name="Guy L."/>
            <person name="Ettema T.J."/>
        </authorList>
    </citation>
    <scope>NUCLEOTIDE SEQUENCE</scope>
</reference>
<evidence type="ECO:0000313" key="1">
    <source>
        <dbReference type="EMBL" id="KKK77667.1"/>
    </source>
</evidence>
<organism evidence="1">
    <name type="scientific">marine sediment metagenome</name>
    <dbReference type="NCBI Taxonomy" id="412755"/>
    <lineage>
        <taxon>unclassified sequences</taxon>
        <taxon>metagenomes</taxon>
        <taxon>ecological metagenomes</taxon>
    </lineage>
</organism>
<sequence length="248" mass="27513">MAGEDFYKGGKVANVNYVGYDIVATFRNTDGELVSGNVISIDYCLGTVKLTPPKSTTTHYKQGEITTQATLHKGFGVGSISTPLHPATSGMPWMHTFTGVCSTSGDIHTFTPGNSAYFYAYQFEMENTSYPIRQVALGCYRTHYRFEFGQEDACMHSYEDGVAKVIATSANITRPITHDFRPVFPAGQHTHTFTYNADSLGIVVLGGYLDRTINYKVFKTADQHITDIIKTSVNDEWGFTCRVFRDSV</sequence>
<feature type="non-terminal residue" evidence="1">
    <location>
        <position position="248"/>
    </location>
</feature>
<name>A0A0F8Y8B2_9ZZZZ</name>
<dbReference type="AlphaFoldDB" id="A0A0F8Y8B2"/>
<protein>
    <submittedName>
        <fullName evidence="1">Uncharacterized protein</fullName>
    </submittedName>
</protein>
<accession>A0A0F8Y8B2</accession>
<dbReference type="EMBL" id="LAZR01054848">
    <property type="protein sequence ID" value="KKK77667.1"/>
    <property type="molecule type" value="Genomic_DNA"/>
</dbReference>
<proteinExistence type="predicted"/>
<comment type="caution">
    <text evidence="1">The sequence shown here is derived from an EMBL/GenBank/DDBJ whole genome shotgun (WGS) entry which is preliminary data.</text>
</comment>